<comment type="caution">
    <text evidence="1">The sequence shown here is derived from an EMBL/GenBank/DDBJ whole genome shotgun (WGS) entry which is preliminary data.</text>
</comment>
<protein>
    <recommendedName>
        <fullName evidence="3">MYND-type domain-containing protein</fullName>
    </recommendedName>
</protein>
<evidence type="ECO:0000313" key="2">
    <source>
        <dbReference type="Proteomes" id="UP001465976"/>
    </source>
</evidence>
<proteinExistence type="predicted"/>
<organism evidence="1 2">
    <name type="scientific">Marasmius crinis-equi</name>
    <dbReference type="NCBI Taxonomy" id="585013"/>
    <lineage>
        <taxon>Eukaryota</taxon>
        <taxon>Fungi</taxon>
        <taxon>Dikarya</taxon>
        <taxon>Basidiomycota</taxon>
        <taxon>Agaricomycotina</taxon>
        <taxon>Agaricomycetes</taxon>
        <taxon>Agaricomycetidae</taxon>
        <taxon>Agaricales</taxon>
        <taxon>Marasmiineae</taxon>
        <taxon>Marasmiaceae</taxon>
        <taxon>Marasmius</taxon>
    </lineage>
</organism>
<gene>
    <name evidence="1" type="ORF">V5O48_013938</name>
</gene>
<dbReference type="Proteomes" id="UP001465976">
    <property type="component" value="Unassembled WGS sequence"/>
</dbReference>
<evidence type="ECO:0008006" key="3">
    <source>
        <dbReference type="Google" id="ProtNLM"/>
    </source>
</evidence>
<dbReference type="EMBL" id="JBAHYK010001426">
    <property type="protein sequence ID" value="KAL0568053.1"/>
    <property type="molecule type" value="Genomic_DNA"/>
</dbReference>
<keyword evidence="2" id="KW-1185">Reference proteome</keyword>
<reference evidence="1 2" key="1">
    <citation type="submission" date="2024-02" db="EMBL/GenBank/DDBJ databases">
        <title>A draft genome for the cacao thread blight pathogen Marasmius crinis-equi.</title>
        <authorList>
            <person name="Cohen S.P."/>
            <person name="Baruah I.K."/>
            <person name="Amoako-Attah I."/>
            <person name="Bukari Y."/>
            <person name="Meinhardt L.W."/>
            <person name="Bailey B.A."/>
        </authorList>
    </citation>
    <scope>NUCLEOTIDE SEQUENCE [LARGE SCALE GENOMIC DNA]</scope>
    <source>
        <strain evidence="1 2">GH-76</strain>
    </source>
</reference>
<name>A0ABR3EYQ8_9AGAR</name>
<accession>A0ABR3EYQ8</accession>
<evidence type="ECO:0000313" key="1">
    <source>
        <dbReference type="EMBL" id="KAL0568053.1"/>
    </source>
</evidence>
<sequence length="343" mass="39971">MKECLDKGVVRWIAVMVRRLISRKRVKLQWAVRFHELSDCVGYGMIFLIWVVRSDPLEILEALDEGVIPAIVWARKYVLEDARRGPEQRGARGSASVLFERFLELIRHRPLFWRIMLRAARAVRKVQKMKLPQNEYLDAYGNVQRVWSKLEVEAERRSWIYKSEERAANTYGEKIWGHEQCPLPAIKFRRGFQLCTGCHRTLYCSHFCQKTGNRNIAMNANKYAMVSLDKLDIAYVENQISYDFHHADRSHIKNLSPTADLSQYVVKVDYTKGDLEPEMEVLTRERYFQVIGDSLFPGRPTKVMIDFKSTDKTPPAVACFSWTGDTVKMWGIDRGKKAFRKGI</sequence>